<dbReference type="HOGENOM" id="CLU_2914377_0_0_9"/>
<dbReference type="PaxDb" id="195103-CPF_0786"/>
<name>A0A0H2YTU6_CLOP1</name>
<evidence type="ECO:0000313" key="2">
    <source>
        <dbReference type="Proteomes" id="UP000001823"/>
    </source>
</evidence>
<proteinExistence type="predicted"/>
<accession>A0A0H2YTU6</accession>
<dbReference type="EMBL" id="CP000246">
    <property type="protein sequence ID" value="ABG84196.1"/>
    <property type="molecule type" value="Genomic_DNA"/>
</dbReference>
<sequence length="61" mass="7542">MYCNLYLYYDIFIAEKLVVHTNELKFVCIYTLKQLILKKLLVIYKKVEFDMRIYKNINDKK</sequence>
<evidence type="ECO:0000313" key="1">
    <source>
        <dbReference type="EMBL" id="ABG84196.1"/>
    </source>
</evidence>
<protein>
    <submittedName>
        <fullName evidence="1">Uncharacterized protein</fullName>
    </submittedName>
</protein>
<gene>
    <name evidence="1" type="ordered locus">CPF_0786</name>
</gene>
<dbReference type="STRING" id="195103.CPF_0786"/>
<dbReference type="Proteomes" id="UP000001823">
    <property type="component" value="Chromosome"/>
</dbReference>
<dbReference type="AlphaFoldDB" id="A0A0H2YTU6"/>
<dbReference type="KEGG" id="cpf:CPF_0786"/>
<keyword evidence="2" id="KW-1185">Reference proteome</keyword>
<organism evidence="1 2">
    <name type="scientific">Clostridium perfringens (strain ATCC 13124 / DSM 756 / JCM 1290 / NCIMB 6125 / NCTC 8237 / Type A)</name>
    <dbReference type="NCBI Taxonomy" id="195103"/>
    <lineage>
        <taxon>Bacteria</taxon>
        <taxon>Bacillati</taxon>
        <taxon>Bacillota</taxon>
        <taxon>Clostridia</taxon>
        <taxon>Eubacteriales</taxon>
        <taxon>Clostridiaceae</taxon>
        <taxon>Clostridium</taxon>
    </lineage>
</organism>
<reference evidence="1 2" key="1">
    <citation type="journal article" date="2006" name="Genome Res.">
        <title>Skewed genomic variability in strains of the toxigenic bacterial pathogen, Clostridium perfringens.</title>
        <authorList>
            <person name="Myers G.S."/>
            <person name="Rasko D.A."/>
            <person name="Cheung J.K."/>
            <person name="Ravel J."/>
            <person name="Seshadri R."/>
            <person name="Deboy R.T."/>
            <person name="Ren Q."/>
            <person name="Varga J."/>
            <person name="Awad M.M."/>
            <person name="Brinkac L.M."/>
            <person name="Daugherty S.C."/>
            <person name="Haft D.H."/>
            <person name="Dodson R.J."/>
            <person name="Madupu R."/>
            <person name="Nelson W.C."/>
            <person name="Rosovitz M.J."/>
            <person name="Sullivan S.A."/>
            <person name="Khouri H."/>
            <person name="Dimitrov G.I."/>
            <person name="Watkins K.L."/>
            <person name="Mulligan S."/>
            <person name="Benton J."/>
            <person name="Radune D."/>
            <person name="Fisher D.J."/>
            <person name="Atkins H.S."/>
            <person name="Hiscox T."/>
            <person name="Jost B.H."/>
            <person name="Billington S.J."/>
            <person name="Songer J.G."/>
            <person name="McClane B.A."/>
            <person name="Titball R.W."/>
            <person name="Rood J.I."/>
            <person name="Melville S.B."/>
            <person name="Paulsen I.T."/>
        </authorList>
    </citation>
    <scope>NUCLEOTIDE SEQUENCE [LARGE SCALE GENOMIC DNA]</scope>
    <source>
        <strain evidence="2">ATCC 13124 / DSM 756 / JCM 1290 / NCIMB 6125 / NCTC 8237 / S 107 / Type A</strain>
    </source>
</reference>